<evidence type="ECO:0000256" key="3">
    <source>
        <dbReference type="ARBA" id="ARBA00022723"/>
    </source>
</evidence>
<dbReference type="GO" id="GO:0006302">
    <property type="term" value="P:double-strand break repair"/>
    <property type="evidence" value="ECO:0007669"/>
    <property type="project" value="InterPro"/>
</dbReference>
<dbReference type="GO" id="GO:0006310">
    <property type="term" value="P:DNA recombination"/>
    <property type="evidence" value="ECO:0007669"/>
    <property type="project" value="InterPro"/>
</dbReference>
<dbReference type="InterPro" id="IPR005259">
    <property type="entry name" value="PriA"/>
</dbReference>
<dbReference type="SMART" id="SM00487">
    <property type="entry name" value="DEXDc"/>
    <property type="match status" value="1"/>
</dbReference>
<dbReference type="InterPro" id="IPR011545">
    <property type="entry name" value="DEAD/DEAH_box_helicase_dom"/>
</dbReference>
<evidence type="ECO:0000256" key="1">
    <source>
        <dbReference type="ARBA" id="ARBA00022515"/>
    </source>
</evidence>
<evidence type="ECO:0000256" key="7">
    <source>
        <dbReference type="ARBA" id="ARBA00022833"/>
    </source>
</evidence>
<feature type="domain" description="Helicase ATP-binding" evidence="13">
    <location>
        <begin position="126"/>
        <end position="292"/>
    </location>
</feature>
<dbReference type="OrthoDB" id="9759544at2"/>
<keyword evidence="4" id="KW-0547">Nucleotide-binding</keyword>
<dbReference type="GO" id="GO:0006270">
    <property type="term" value="P:DNA replication initiation"/>
    <property type="evidence" value="ECO:0007669"/>
    <property type="project" value="TreeGrafter"/>
</dbReference>
<evidence type="ECO:0000256" key="11">
    <source>
        <dbReference type="ARBA" id="ARBA00034808"/>
    </source>
</evidence>
<dbReference type="Pfam" id="PF00271">
    <property type="entry name" value="Helicase_C"/>
    <property type="match status" value="1"/>
</dbReference>
<keyword evidence="6" id="KW-0347">Helicase</keyword>
<dbReference type="GO" id="GO:0016787">
    <property type="term" value="F:hydrolase activity"/>
    <property type="evidence" value="ECO:0007669"/>
    <property type="project" value="UniProtKB-KW"/>
</dbReference>
<dbReference type="EC" id="5.6.2.4" evidence="11"/>
<dbReference type="PROSITE" id="PS51192">
    <property type="entry name" value="HELICASE_ATP_BIND_1"/>
    <property type="match status" value="1"/>
</dbReference>
<accession>A0A3A1YF55</accession>
<dbReference type="GO" id="GO:0006269">
    <property type="term" value="P:DNA replication, synthesis of primer"/>
    <property type="evidence" value="ECO:0007669"/>
    <property type="project" value="UniProtKB-KW"/>
</dbReference>
<dbReference type="Pfam" id="PF00270">
    <property type="entry name" value="DEAD"/>
    <property type="match status" value="1"/>
</dbReference>
<reference evidence="15 16" key="1">
    <citation type="submission" date="2017-08" db="EMBL/GenBank/DDBJ databases">
        <title>Reclassification of Bisgaard taxon 37 and 44.</title>
        <authorList>
            <person name="Christensen H."/>
        </authorList>
    </citation>
    <scope>NUCLEOTIDE SEQUENCE [LARGE SCALE GENOMIC DNA]</scope>
    <source>
        <strain evidence="15 16">111</strain>
    </source>
</reference>
<organism evidence="15 16">
    <name type="scientific">Psittacicella hinzii</name>
    <dbReference type="NCBI Taxonomy" id="2028575"/>
    <lineage>
        <taxon>Bacteria</taxon>
        <taxon>Pseudomonadati</taxon>
        <taxon>Pseudomonadota</taxon>
        <taxon>Gammaproteobacteria</taxon>
        <taxon>Pasteurellales</taxon>
        <taxon>Psittacicellaceae</taxon>
        <taxon>Psittacicella</taxon>
    </lineage>
</organism>
<keyword evidence="3" id="KW-0479">Metal-binding</keyword>
<dbReference type="PANTHER" id="PTHR30580:SF0">
    <property type="entry name" value="PRIMOSOMAL PROTEIN N"/>
    <property type="match status" value="1"/>
</dbReference>
<dbReference type="InterPro" id="IPR027417">
    <property type="entry name" value="P-loop_NTPase"/>
</dbReference>
<evidence type="ECO:0000313" key="15">
    <source>
        <dbReference type="EMBL" id="RIY34667.1"/>
    </source>
</evidence>
<dbReference type="GO" id="GO:0003677">
    <property type="term" value="F:DNA binding"/>
    <property type="evidence" value="ECO:0007669"/>
    <property type="project" value="UniProtKB-KW"/>
</dbReference>
<evidence type="ECO:0000256" key="4">
    <source>
        <dbReference type="ARBA" id="ARBA00022741"/>
    </source>
</evidence>
<keyword evidence="1" id="KW-0639">Primosome</keyword>
<name>A0A3A1YF55_9GAMM</name>
<dbReference type="GO" id="GO:0005524">
    <property type="term" value="F:ATP binding"/>
    <property type="evidence" value="ECO:0007669"/>
    <property type="project" value="UniProtKB-KW"/>
</dbReference>
<evidence type="ECO:0000256" key="5">
    <source>
        <dbReference type="ARBA" id="ARBA00022801"/>
    </source>
</evidence>
<evidence type="ECO:0000256" key="9">
    <source>
        <dbReference type="ARBA" id="ARBA00023125"/>
    </source>
</evidence>
<dbReference type="HAMAP" id="MF_00983">
    <property type="entry name" value="PriA"/>
    <property type="match status" value="1"/>
</dbReference>
<dbReference type="CDD" id="cd17929">
    <property type="entry name" value="DEXHc_priA"/>
    <property type="match status" value="1"/>
</dbReference>
<dbReference type="AlphaFoldDB" id="A0A3A1YF55"/>
<feature type="non-terminal residue" evidence="15">
    <location>
        <position position="1"/>
    </location>
</feature>
<feature type="domain" description="Helicase C-terminal" evidence="14">
    <location>
        <begin position="398"/>
        <end position="555"/>
    </location>
</feature>
<keyword evidence="8" id="KW-0067">ATP-binding</keyword>
<dbReference type="NCBIfam" id="TIGR00595">
    <property type="entry name" value="priA"/>
    <property type="match status" value="1"/>
</dbReference>
<keyword evidence="7" id="KW-0862">Zinc</keyword>
<keyword evidence="9" id="KW-0238">DNA-binding</keyword>
<dbReference type="InterPro" id="IPR014001">
    <property type="entry name" value="Helicase_ATP-bd"/>
</dbReference>
<dbReference type="Proteomes" id="UP000265916">
    <property type="component" value="Unassembled WGS sequence"/>
</dbReference>
<comment type="catalytic activity">
    <reaction evidence="12">
        <text>ATP + H2O = ADP + phosphate + H(+)</text>
        <dbReference type="Rhea" id="RHEA:13065"/>
        <dbReference type="ChEBI" id="CHEBI:15377"/>
        <dbReference type="ChEBI" id="CHEBI:15378"/>
        <dbReference type="ChEBI" id="CHEBI:30616"/>
        <dbReference type="ChEBI" id="CHEBI:43474"/>
        <dbReference type="ChEBI" id="CHEBI:456216"/>
        <dbReference type="EC" id="5.6.2.4"/>
    </reaction>
</comment>
<dbReference type="RefSeq" id="WP_119532685.1">
    <property type="nucleotide sequence ID" value="NZ_NRJG01000185.1"/>
</dbReference>
<dbReference type="PANTHER" id="PTHR30580">
    <property type="entry name" value="PRIMOSOMAL PROTEIN N"/>
    <property type="match status" value="1"/>
</dbReference>
<proteinExistence type="inferred from homology"/>
<dbReference type="PROSITE" id="PS51194">
    <property type="entry name" value="HELICASE_CTER"/>
    <property type="match status" value="1"/>
</dbReference>
<keyword evidence="2" id="KW-0235">DNA replication</keyword>
<keyword evidence="16" id="KW-1185">Reference proteome</keyword>
<sequence>NISNEVNAKTNAYIVNTHNNGLKKGSFEQIVLDGLTYANFNELYKSLPVIKQNSKSFAELNDIQLITCHSFTLHCQVFAIPEYQVRDNLWYQEVAELPFALKQEKLINTNNKHQLNPQQQQAYNQVVNTPGYNVYLLDGVTGSGKTEVYLQLIEHYLLQGKSCLVLVPEIGLTPQTISRFRNRFNVKMHILHSNVNDQTKNQIIQDCQNGEVAILIGTRSAVFTQMQNLGCIIIDEEHDSSYKQQNDLRYHARDIAILRASKLNIPVVLGSATPSFTSLRNLELGKFKHLVLTRRASAKHDNKFVLLDIRQQEFMGIDDKKVLLNKAGITGSLWELMQQELQKDNQVLLFLNRRGFATQLTCSSCGYIFLCGECDRPLTYHRRRHELACHYCAIHYSNIPHQCPNCGSDFLTPLGAGTEQIETLCAQAYQAQKVIRIDRDTSKTAQQLEEKLTRALNTPGAILIGTQMIAKGHHFPNVTLVALLNIDSLVMSEDYRAPERLAQLYVQVAGRAGRESKQGTVVLQTALPHEKIYHDLLTLSYFNFAQIYLNMRKNLNFPPYTYQAYLAVRHQDEQIAKSQAMLIIEILQGLLLEYKQQSKRKLQFGISLHELGKQNNLTKCVVDFIIDNRSLRNEILQKVNEIYQNTDHFKKHRPIFYIDVDPYDLN</sequence>
<evidence type="ECO:0000259" key="13">
    <source>
        <dbReference type="PROSITE" id="PS51192"/>
    </source>
</evidence>
<evidence type="ECO:0000256" key="10">
    <source>
        <dbReference type="ARBA" id="ARBA00023235"/>
    </source>
</evidence>
<dbReference type="GO" id="GO:1990077">
    <property type="term" value="C:primosome complex"/>
    <property type="evidence" value="ECO:0007669"/>
    <property type="project" value="UniProtKB-KW"/>
</dbReference>
<evidence type="ECO:0000256" key="8">
    <source>
        <dbReference type="ARBA" id="ARBA00022840"/>
    </source>
</evidence>
<keyword evidence="5" id="KW-0378">Hydrolase</keyword>
<evidence type="ECO:0000256" key="12">
    <source>
        <dbReference type="ARBA" id="ARBA00048988"/>
    </source>
</evidence>
<dbReference type="Gene3D" id="3.40.50.300">
    <property type="entry name" value="P-loop containing nucleotide triphosphate hydrolases"/>
    <property type="match status" value="2"/>
</dbReference>
<evidence type="ECO:0000256" key="6">
    <source>
        <dbReference type="ARBA" id="ARBA00022806"/>
    </source>
</evidence>
<dbReference type="EMBL" id="NRJG01000185">
    <property type="protein sequence ID" value="RIY34667.1"/>
    <property type="molecule type" value="Genomic_DNA"/>
</dbReference>
<dbReference type="FunFam" id="3.40.50.300:FF:000489">
    <property type="entry name" value="Primosome assembly protein PriA"/>
    <property type="match status" value="1"/>
</dbReference>
<keyword evidence="10" id="KW-0413">Isomerase</keyword>
<dbReference type="GO" id="GO:0043138">
    <property type="term" value="F:3'-5' DNA helicase activity"/>
    <property type="evidence" value="ECO:0007669"/>
    <property type="project" value="UniProtKB-EC"/>
</dbReference>
<dbReference type="SMART" id="SM00490">
    <property type="entry name" value="HELICc"/>
    <property type="match status" value="1"/>
</dbReference>
<protein>
    <recommendedName>
        <fullName evidence="11">DNA 3'-5' helicase</fullName>
        <ecNumber evidence="11">5.6.2.4</ecNumber>
    </recommendedName>
</protein>
<evidence type="ECO:0000256" key="2">
    <source>
        <dbReference type="ARBA" id="ARBA00022705"/>
    </source>
</evidence>
<evidence type="ECO:0000259" key="14">
    <source>
        <dbReference type="PROSITE" id="PS51194"/>
    </source>
</evidence>
<dbReference type="InterPro" id="IPR001650">
    <property type="entry name" value="Helicase_C-like"/>
</dbReference>
<dbReference type="GO" id="GO:0046872">
    <property type="term" value="F:metal ion binding"/>
    <property type="evidence" value="ECO:0007669"/>
    <property type="project" value="UniProtKB-KW"/>
</dbReference>
<gene>
    <name evidence="15" type="primary">priA</name>
    <name evidence="15" type="ORF">CKF58_07915</name>
</gene>
<evidence type="ECO:0000313" key="16">
    <source>
        <dbReference type="Proteomes" id="UP000265916"/>
    </source>
</evidence>
<dbReference type="SUPFAM" id="SSF52540">
    <property type="entry name" value="P-loop containing nucleoside triphosphate hydrolases"/>
    <property type="match status" value="2"/>
</dbReference>
<comment type="caution">
    <text evidence="15">The sequence shown here is derived from an EMBL/GenBank/DDBJ whole genome shotgun (WGS) entry which is preliminary data.</text>
</comment>